<dbReference type="AlphaFoldDB" id="A0A317FFR1"/>
<keyword evidence="4 6" id="KW-0378">Hydrolase</keyword>
<evidence type="ECO:0000256" key="6">
    <source>
        <dbReference type="HAMAP-Rule" id="MF_00265"/>
    </source>
</evidence>
<dbReference type="Proteomes" id="UP000245765">
    <property type="component" value="Unassembled WGS sequence"/>
</dbReference>
<comment type="function">
    <text evidence="6">Toxic component of a toxin-antitoxin (TA) system. An RNase.</text>
</comment>
<dbReference type="GO" id="GO:0090729">
    <property type="term" value="F:toxin activity"/>
    <property type="evidence" value="ECO:0007669"/>
    <property type="project" value="UniProtKB-KW"/>
</dbReference>
<dbReference type="EMBL" id="QGNA01000001">
    <property type="protein sequence ID" value="PWS37911.1"/>
    <property type="molecule type" value="Genomic_DNA"/>
</dbReference>
<dbReference type="HAMAP" id="MF_00265">
    <property type="entry name" value="VapC_Nob1"/>
    <property type="match status" value="1"/>
</dbReference>
<comment type="similarity">
    <text evidence="6">Belongs to the PINc/VapC protein family.</text>
</comment>
<dbReference type="PANTHER" id="PTHR35901:SF1">
    <property type="entry name" value="EXONUCLEASE VAPC9"/>
    <property type="match status" value="1"/>
</dbReference>
<reference evidence="9" key="1">
    <citation type="submission" date="2018-05" db="EMBL/GenBank/DDBJ databases">
        <authorList>
            <person name="Du Z."/>
            <person name="Wang X."/>
        </authorList>
    </citation>
    <scope>NUCLEOTIDE SEQUENCE [LARGE SCALE GENOMIC DNA]</scope>
    <source>
        <strain evidence="9">CQN31</strain>
    </source>
</reference>
<dbReference type="GO" id="GO:0016787">
    <property type="term" value="F:hydrolase activity"/>
    <property type="evidence" value="ECO:0007669"/>
    <property type="project" value="UniProtKB-KW"/>
</dbReference>
<sequence>MTVVVDASVAVAWYAEEGGSEAALTLAATADRLIAPAFLALQIGNALARKANGGLVPPGFAIKALRSIRRRPELVLHPTEPLIEHAAALAERLPHPIYDCLYLALAQREGATLATFDARLRAHALDLSIPLWPSDDVA</sequence>
<comment type="caution">
    <text evidence="8">The sequence shown here is derived from an EMBL/GenBank/DDBJ whole genome shotgun (WGS) entry which is preliminary data.</text>
</comment>
<dbReference type="InterPro" id="IPR002716">
    <property type="entry name" value="PIN_dom"/>
</dbReference>
<evidence type="ECO:0000313" key="9">
    <source>
        <dbReference type="Proteomes" id="UP000245765"/>
    </source>
</evidence>
<accession>A0A317FFR1</accession>
<dbReference type="GO" id="GO:0000287">
    <property type="term" value="F:magnesium ion binding"/>
    <property type="evidence" value="ECO:0007669"/>
    <property type="project" value="UniProtKB-UniRule"/>
</dbReference>
<dbReference type="RefSeq" id="WP_109868533.1">
    <property type="nucleotide sequence ID" value="NZ_QGNA01000001.1"/>
</dbReference>
<feature type="binding site" evidence="6">
    <location>
        <position position="99"/>
    </location>
    <ligand>
        <name>Mg(2+)</name>
        <dbReference type="ChEBI" id="CHEBI:18420"/>
    </ligand>
</feature>
<dbReference type="InterPro" id="IPR051619">
    <property type="entry name" value="TypeII_TA_RNase_PINc/VapC"/>
</dbReference>
<keyword evidence="2 6" id="KW-0540">Nuclease</keyword>
<keyword evidence="3 6" id="KW-0479">Metal-binding</keyword>
<dbReference type="PANTHER" id="PTHR35901">
    <property type="entry name" value="RIBONUCLEASE VAPC3"/>
    <property type="match status" value="1"/>
</dbReference>
<name>A0A317FFR1_9PROT</name>
<feature type="binding site" evidence="6">
    <location>
        <position position="6"/>
    </location>
    <ligand>
        <name>Mg(2+)</name>
        <dbReference type="ChEBI" id="CHEBI:18420"/>
    </ligand>
</feature>
<evidence type="ECO:0000313" key="8">
    <source>
        <dbReference type="EMBL" id="PWS37911.1"/>
    </source>
</evidence>
<dbReference type="InterPro" id="IPR022907">
    <property type="entry name" value="VapC_family"/>
</dbReference>
<dbReference type="EC" id="3.1.-.-" evidence="6"/>
<feature type="domain" description="PIN" evidence="7">
    <location>
        <begin position="3"/>
        <end position="122"/>
    </location>
</feature>
<protein>
    <recommendedName>
        <fullName evidence="6">Ribonuclease VapC</fullName>
        <shortName evidence="6">RNase VapC</shortName>
        <ecNumber evidence="6">3.1.-.-</ecNumber>
    </recommendedName>
    <alternativeName>
        <fullName evidence="6">Toxin VapC</fullName>
    </alternativeName>
</protein>
<proteinExistence type="inferred from homology"/>
<keyword evidence="5 6" id="KW-0460">Magnesium</keyword>
<keyword evidence="6" id="KW-0800">Toxin</keyword>
<dbReference type="CDD" id="cd09873">
    <property type="entry name" value="PIN_Pae0151-like"/>
    <property type="match status" value="1"/>
</dbReference>
<keyword evidence="9" id="KW-1185">Reference proteome</keyword>
<dbReference type="InterPro" id="IPR029060">
    <property type="entry name" value="PIN-like_dom_sf"/>
</dbReference>
<dbReference type="GO" id="GO:0004540">
    <property type="term" value="F:RNA nuclease activity"/>
    <property type="evidence" value="ECO:0007669"/>
    <property type="project" value="InterPro"/>
</dbReference>
<organism evidence="8 9">
    <name type="scientific">Falsiroseomonas bella</name>
    <dbReference type="NCBI Taxonomy" id="2184016"/>
    <lineage>
        <taxon>Bacteria</taxon>
        <taxon>Pseudomonadati</taxon>
        <taxon>Pseudomonadota</taxon>
        <taxon>Alphaproteobacteria</taxon>
        <taxon>Acetobacterales</taxon>
        <taxon>Roseomonadaceae</taxon>
        <taxon>Falsiroseomonas</taxon>
    </lineage>
</organism>
<comment type="cofactor">
    <cofactor evidence="6">
        <name>Mg(2+)</name>
        <dbReference type="ChEBI" id="CHEBI:18420"/>
    </cofactor>
</comment>
<evidence type="ECO:0000259" key="7">
    <source>
        <dbReference type="Pfam" id="PF01850"/>
    </source>
</evidence>
<evidence type="ECO:0000256" key="2">
    <source>
        <dbReference type="ARBA" id="ARBA00022722"/>
    </source>
</evidence>
<dbReference type="SUPFAM" id="SSF88723">
    <property type="entry name" value="PIN domain-like"/>
    <property type="match status" value="1"/>
</dbReference>
<evidence type="ECO:0000256" key="5">
    <source>
        <dbReference type="ARBA" id="ARBA00022842"/>
    </source>
</evidence>
<dbReference type="OrthoDB" id="1524147at2"/>
<evidence type="ECO:0000256" key="1">
    <source>
        <dbReference type="ARBA" id="ARBA00022649"/>
    </source>
</evidence>
<dbReference type="InterPro" id="IPR044153">
    <property type="entry name" value="PIN_Pae0151-like"/>
</dbReference>
<dbReference type="Gene3D" id="3.40.50.1010">
    <property type="entry name" value="5'-nuclease"/>
    <property type="match status" value="1"/>
</dbReference>
<dbReference type="Pfam" id="PF01850">
    <property type="entry name" value="PIN"/>
    <property type="match status" value="1"/>
</dbReference>
<gene>
    <name evidence="6" type="primary">vapC</name>
    <name evidence="8" type="ORF">DFH01_00930</name>
</gene>
<evidence type="ECO:0000256" key="4">
    <source>
        <dbReference type="ARBA" id="ARBA00022801"/>
    </source>
</evidence>
<keyword evidence="1 6" id="KW-1277">Toxin-antitoxin system</keyword>
<evidence type="ECO:0000256" key="3">
    <source>
        <dbReference type="ARBA" id="ARBA00022723"/>
    </source>
</evidence>